<feature type="transmembrane region" description="Helical" evidence="6">
    <location>
        <begin position="717"/>
        <end position="748"/>
    </location>
</feature>
<feature type="domain" description="MacB-like periplasmic core" evidence="8">
    <location>
        <begin position="20"/>
        <end position="243"/>
    </location>
</feature>
<dbReference type="EMBL" id="JAHESF010000011">
    <property type="protein sequence ID" value="MBT1697874.1"/>
    <property type="molecule type" value="Genomic_DNA"/>
</dbReference>
<feature type="transmembrane region" description="Helical" evidence="6">
    <location>
        <begin position="681"/>
        <end position="705"/>
    </location>
</feature>
<evidence type="ECO:0000313" key="9">
    <source>
        <dbReference type="EMBL" id="MBT1697874.1"/>
    </source>
</evidence>
<dbReference type="GO" id="GO:0005886">
    <property type="term" value="C:plasma membrane"/>
    <property type="evidence" value="ECO:0007669"/>
    <property type="project" value="UniProtKB-SubCell"/>
</dbReference>
<dbReference type="GO" id="GO:0022857">
    <property type="term" value="F:transmembrane transporter activity"/>
    <property type="evidence" value="ECO:0007669"/>
    <property type="project" value="TreeGrafter"/>
</dbReference>
<organism evidence="9 10">
    <name type="scientific">Chryseosolibacter histidini</name>
    <dbReference type="NCBI Taxonomy" id="2782349"/>
    <lineage>
        <taxon>Bacteria</taxon>
        <taxon>Pseudomonadati</taxon>
        <taxon>Bacteroidota</taxon>
        <taxon>Cytophagia</taxon>
        <taxon>Cytophagales</taxon>
        <taxon>Chryseotaleaceae</taxon>
        <taxon>Chryseosolibacter</taxon>
    </lineage>
</organism>
<evidence type="ECO:0000313" key="10">
    <source>
        <dbReference type="Proteomes" id="UP001319200"/>
    </source>
</evidence>
<keyword evidence="3 6" id="KW-0812">Transmembrane</keyword>
<sequence>MLLNYLNIAVRNLLKSKLHTAINVLGLSLGIASVFLITLYIRHELSYDRFHAGAENLYRIAWVNNNPQTRTPHPMAQALVSDFPEVESAVSLTPLWAAGLTRATHAFRNPQRAERYDERNILAVDTTFFDVFDFPLVRGDAKTALKSINGLLISESMAKKYFGDEDPMGKQLMVDSDTYMVEVVGVFKDVPENAHFHFDFLVSYLREKSLDEDNEYYSWADFGHFNYLKLRPGTDAKALEARLMAWSKKYIDWSEESLRYYATNNLGFKLQPVTDIHLHSRLRWELEPNGNIEYVYILAIAALLTLVIACVNFMNLSTARSAERAKEIGVRKTLGAYKGQLSVQFLAESVVLALIAIAVSVLFIEVSLPFFNHTTGLSFQLQYGKHLIVLVALGTGIGIVAGVYPALYLSGIRPSLVLKGRQAQSPAGAGMRKTLVVFQFSISMVLISSAVIIFNQLEFLRNKNLGFGKEEAIVIPLKNENNTGDFQTLQTELLKINGVSAVSGTTNIPGMQFNQNSISAVDRPEDDIDVSEAYVDYDFLQALDIKLAQGRFFLRENPSDKSGAFVLNETAARQLYPEGSPLGRELVWDRDGHVSRGTIIGIVQDFHFQSLHEPIRPLLLSLGRKNFNFVVIRTSLQDLDAKLAAVEKAYRQYEPMFAFEFSFLEDHLNRQYASEIRTGNIMAAFSVIAIFIACIGLFGMSMLTFQHRVKEVSVRKVLGATALNLLVLLLGNFTRLIVIAVVVATPFAWWTMDRWLDNFSYQVSISPLVFLIAGLALVVISWITLSYFTVRASKLNPAETLKNE</sequence>
<evidence type="ECO:0000259" key="7">
    <source>
        <dbReference type="Pfam" id="PF02687"/>
    </source>
</evidence>
<dbReference type="Proteomes" id="UP001319200">
    <property type="component" value="Unassembled WGS sequence"/>
</dbReference>
<feature type="domain" description="ABC3 transporter permease C-terminal" evidence="7">
    <location>
        <begin position="300"/>
        <end position="412"/>
    </location>
</feature>
<feature type="domain" description="ABC3 transporter permease C-terminal" evidence="7">
    <location>
        <begin position="684"/>
        <end position="797"/>
    </location>
</feature>
<comment type="subcellular location">
    <subcellularLocation>
        <location evidence="1">Cell membrane</location>
        <topology evidence="1">Multi-pass membrane protein</topology>
    </subcellularLocation>
</comment>
<dbReference type="PANTHER" id="PTHR30572">
    <property type="entry name" value="MEMBRANE COMPONENT OF TRANSPORTER-RELATED"/>
    <property type="match status" value="1"/>
</dbReference>
<feature type="transmembrane region" description="Helical" evidence="6">
    <location>
        <begin position="294"/>
        <end position="316"/>
    </location>
</feature>
<feature type="transmembrane region" description="Helical" evidence="6">
    <location>
        <begin position="21"/>
        <end position="41"/>
    </location>
</feature>
<evidence type="ECO:0000256" key="6">
    <source>
        <dbReference type="SAM" id="Phobius"/>
    </source>
</evidence>
<feature type="transmembrane region" description="Helical" evidence="6">
    <location>
        <begin position="386"/>
        <end position="409"/>
    </location>
</feature>
<protein>
    <submittedName>
        <fullName evidence="9">ABC transporter permease</fullName>
    </submittedName>
</protein>
<dbReference type="PANTHER" id="PTHR30572:SF18">
    <property type="entry name" value="ABC-TYPE MACROLIDE FAMILY EXPORT SYSTEM PERMEASE COMPONENT 2"/>
    <property type="match status" value="1"/>
</dbReference>
<keyword evidence="2" id="KW-1003">Cell membrane</keyword>
<evidence type="ECO:0000256" key="1">
    <source>
        <dbReference type="ARBA" id="ARBA00004651"/>
    </source>
</evidence>
<comment type="caution">
    <text evidence="9">The sequence shown here is derived from an EMBL/GenBank/DDBJ whole genome shotgun (WGS) entry which is preliminary data.</text>
</comment>
<proteinExistence type="predicted"/>
<evidence type="ECO:0000256" key="3">
    <source>
        <dbReference type="ARBA" id="ARBA00022692"/>
    </source>
</evidence>
<dbReference type="InterPro" id="IPR025857">
    <property type="entry name" value="MacB_PCD"/>
</dbReference>
<keyword evidence="10" id="KW-1185">Reference proteome</keyword>
<dbReference type="InterPro" id="IPR050250">
    <property type="entry name" value="Macrolide_Exporter_MacB"/>
</dbReference>
<dbReference type="Pfam" id="PF02687">
    <property type="entry name" value="FtsX"/>
    <property type="match status" value="2"/>
</dbReference>
<feature type="transmembrane region" description="Helical" evidence="6">
    <location>
        <begin position="345"/>
        <end position="366"/>
    </location>
</feature>
<dbReference type="InterPro" id="IPR003838">
    <property type="entry name" value="ABC3_permease_C"/>
</dbReference>
<reference evidence="9 10" key="1">
    <citation type="submission" date="2021-05" db="EMBL/GenBank/DDBJ databases">
        <title>A Polyphasic approach of four new species of the genus Ohtaekwangia: Ohtaekwangia histidinii sp. nov., Ohtaekwangia cretensis sp. nov., Ohtaekwangia indiensis sp. nov., Ohtaekwangia reichenbachii sp. nov. from diverse environment.</title>
        <authorList>
            <person name="Octaviana S."/>
        </authorList>
    </citation>
    <scope>NUCLEOTIDE SEQUENCE [LARGE SCALE GENOMIC DNA]</scope>
    <source>
        <strain evidence="9 10">PWU4</strain>
    </source>
</reference>
<name>A0AAP2DPF6_9BACT</name>
<feature type="transmembrane region" description="Helical" evidence="6">
    <location>
        <begin position="768"/>
        <end position="790"/>
    </location>
</feature>
<keyword evidence="4 6" id="KW-1133">Transmembrane helix</keyword>
<keyword evidence="5 6" id="KW-0472">Membrane</keyword>
<dbReference type="AlphaFoldDB" id="A0AAP2DPF6"/>
<evidence type="ECO:0000256" key="2">
    <source>
        <dbReference type="ARBA" id="ARBA00022475"/>
    </source>
</evidence>
<evidence type="ECO:0000256" key="5">
    <source>
        <dbReference type="ARBA" id="ARBA00023136"/>
    </source>
</evidence>
<dbReference type="Pfam" id="PF12704">
    <property type="entry name" value="MacB_PCD"/>
    <property type="match status" value="2"/>
</dbReference>
<feature type="transmembrane region" description="Helical" evidence="6">
    <location>
        <begin position="435"/>
        <end position="454"/>
    </location>
</feature>
<gene>
    <name evidence="9" type="ORF">KK083_13355</name>
</gene>
<evidence type="ECO:0000259" key="8">
    <source>
        <dbReference type="Pfam" id="PF12704"/>
    </source>
</evidence>
<feature type="domain" description="MacB-like periplasmic core" evidence="8">
    <location>
        <begin position="484"/>
        <end position="607"/>
    </location>
</feature>
<accession>A0AAP2DPF6</accession>
<evidence type="ECO:0000256" key="4">
    <source>
        <dbReference type="ARBA" id="ARBA00022989"/>
    </source>
</evidence>
<dbReference type="RefSeq" id="WP_254163744.1">
    <property type="nucleotide sequence ID" value="NZ_JAHESF010000011.1"/>
</dbReference>